<dbReference type="STRING" id="530564.Psta_2884"/>
<feature type="transmembrane region" description="Helical" evidence="2">
    <location>
        <begin position="88"/>
        <end position="105"/>
    </location>
</feature>
<dbReference type="eggNOG" id="COG1657">
    <property type="taxonomic scope" value="Bacteria"/>
</dbReference>
<feature type="compositionally biased region" description="Basic and acidic residues" evidence="1">
    <location>
        <begin position="752"/>
        <end position="762"/>
    </location>
</feature>
<feature type="region of interest" description="Disordered" evidence="1">
    <location>
        <begin position="134"/>
        <end position="837"/>
    </location>
</feature>
<evidence type="ECO:0000256" key="2">
    <source>
        <dbReference type="SAM" id="Phobius"/>
    </source>
</evidence>
<dbReference type="SUPFAM" id="SSF48239">
    <property type="entry name" value="Terpenoid cyclases/Protein prenyltransferases"/>
    <property type="match status" value="1"/>
</dbReference>
<feature type="compositionally biased region" description="Low complexity" evidence="1">
    <location>
        <begin position="566"/>
        <end position="594"/>
    </location>
</feature>
<feature type="compositionally biased region" description="Low complexity" evidence="1">
    <location>
        <begin position="156"/>
        <end position="170"/>
    </location>
</feature>
<protein>
    <recommendedName>
        <fullName evidence="5">Squalene cyclase C-terminal domain-containing protein</fullName>
    </recommendedName>
</protein>
<dbReference type="CDD" id="cd00688">
    <property type="entry name" value="ISOPREN_C2_like"/>
    <property type="match status" value="1"/>
</dbReference>
<dbReference type="InterPro" id="IPR008930">
    <property type="entry name" value="Terpenoid_cyclase/PrenylTrfase"/>
</dbReference>
<feature type="compositionally biased region" description="Low complexity" evidence="1">
    <location>
        <begin position="801"/>
        <end position="823"/>
    </location>
</feature>
<dbReference type="eggNOG" id="COG0810">
    <property type="taxonomic scope" value="Bacteria"/>
</dbReference>
<feature type="compositionally biased region" description="Basic and acidic residues" evidence="1">
    <location>
        <begin position="134"/>
        <end position="155"/>
    </location>
</feature>
<feature type="compositionally biased region" description="Low complexity" evidence="1">
    <location>
        <begin position="986"/>
        <end position="1000"/>
    </location>
</feature>
<feature type="region of interest" description="Disordered" evidence="1">
    <location>
        <begin position="949"/>
        <end position="1099"/>
    </location>
</feature>
<feature type="region of interest" description="Disordered" evidence="1">
    <location>
        <begin position="1311"/>
        <end position="1335"/>
    </location>
</feature>
<dbReference type="Proteomes" id="UP000001887">
    <property type="component" value="Chromosome"/>
</dbReference>
<feature type="compositionally biased region" description="Polar residues" evidence="1">
    <location>
        <begin position="215"/>
        <end position="240"/>
    </location>
</feature>
<feature type="compositionally biased region" description="Low complexity" evidence="1">
    <location>
        <begin position="538"/>
        <end position="557"/>
    </location>
</feature>
<feature type="compositionally biased region" description="Polar residues" evidence="1">
    <location>
        <begin position="522"/>
        <end position="531"/>
    </location>
</feature>
<feature type="transmembrane region" description="Helical" evidence="2">
    <location>
        <begin position="56"/>
        <end position="76"/>
    </location>
</feature>
<feature type="region of interest" description="Disordered" evidence="1">
    <location>
        <begin position="1165"/>
        <end position="1208"/>
    </location>
</feature>
<gene>
    <name evidence="3" type="ordered locus">Psta_2884</name>
</gene>
<feature type="compositionally biased region" description="Low complexity" evidence="1">
    <location>
        <begin position="671"/>
        <end position="702"/>
    </location>
</feature>
<dbReference type="OrthoDB" id="238862at2"/>
<feature type="compositionally biased region" description="Polar residues" evidence="1">
    <location>
        <begin position="382"/>
        <end position="401"/>
    </location>
</feature>
<organism evidence="3 4">
    <name type="scientific">Pirellula staleyi (strain ATCC 27377 / DSM 6068 / ICPB 4128)</name>
    <name type="common">Pirella staleyi</name>
    <dbReference type="NCBI Taxonomy" id="530564"/>
    <lineage>
        <taxon>Bacteria</taxon>
        <taxon>Pseudomonadati</taxon>
        <taxon>Planctomycetota</taxon>
        <taxon>Planctomycetia</taxon>
        <taxon>Pirellulales</taxon>
        <taxon>Pirellulaceae</taxon>
        <taxon>Pirellula</taxon>
    </lineage>
</organism>
<feature type="compositionally biased region" description="Basic and acidic residues" evidence="1">
    <location>
        <begin position="171"/>
        <end position="180"/>
    </location>
</feature>
<feature type="compositionally biased region" description="Low complexity" evidence="1">
    <location>
        <begin position="407"/>
        <end position="418"/>
    </location>
</feature>
<evidence type="ECO:0000256" key="1">
    <source>
        <dbReference type="SAM" id="MobiDB-lite"/>
    </source>
</evidence>
<feature type="compositionally biased region" description="Polar residues" evidence="1">
    <location>
        <begin position="624"/>
        <end position="640"/>
    </location>
</feature>
<keyword evidence="4" id="KW-1185">Reference proteome</keyword>
<sequence>MAKIRRVVRKVQASGGDYFDEHLWPVFIALVVLGGFLMGISAAYLKFSDTPWYANALTSLILIPVVIAAFMFAFCYVDNRVVRRSMQLSVVLCGILHIALVIQMLETKIFSAFFDEPAATEQIVERRPPKVIPEYRPEQLLPAEDRPRQDFERPVETQTPEPVEPVTEIVRQPEQEKQETPPEPQPVPVPEQVATTEPNVVKRPRPNEAAPRQAEQASKLSRQTKPSEMKVSQVTETPQITEPRPTGVEATAAKSTVKRQDPAASPSGKVAADAPSSTLDTPQPRVARQTAQRSAEQSATKTPTLERAVATPAATPRSQVAVSETPATSKATTPTELAPSTVSPTKRTATSVEVASKEATDVPLARATPDSKPQRAELPSEQRPQVAQAQQPTPSRQTRNTARPDLATAAAEVAPGEASPTAQPTEMAPAATALARASAEVSSPTPSTTPATEPNTANTQQAAARIARTTGQSAPAATANPQATPTRTRATGNPSINNAPQVEVAAAAPTTASTSGELAPSSMATRRQATAESEAAPSAGNPTPAAVAAATPSNTPSETPRRTTVAASSGDAPPADSPAQPAPSARSSTRPAVANVVTNVSDVPTNAAPNTAASSNPGPSSATVSRQTAPGSVAAQRTQNSADSASSSAATQITAGSFSRVPTAQSPSILPAPVAGAPRRAVAASNSATSPAAVESPAAAVAQGSGDQSAEPARMALSRSIAGTAGAGRSPNFDRALPGAESPAQVASAAARRAEATQKAEPGDALSPSAPATVARSRSDADLPTASLRAEATEVATAPGSNTTADISASSSAALSRADANARPSQVTGAPGASDVDVGSTQVVAEQGMGRASGGGQTQLNFDTQSPQIARRTSSGGAPIVSLAAADLGDTASAPMADGGGQPSAAQPDATTLAINRTTAGGESTISGGPSKADEAGPVTEVNTAQTLAQSQVSRADNSDGSASGGGEPALTAEEEEEERKRRLARAAAGGAPQLALSGPTLADVAASPMGDGGDGGTPSPEPNAAPSALATNRQQSPDGGAPAGGAPQALAAAGEPGESGAETKGAIAIARAEAAEATPGTPEVGGGTASPSRAPTGPAFVASAQADVAMVGGMPESGGSPQGAPLEAQGVDGGRIAGGARATADSGPAGAMAGSEVAIADSVGGAGSAPGSRSTSAAGNEGPMVDGSDVAGGPARSSVDSPGPLGASVVAEIPEIGPNSAVAQAELDHSMGGMGDTPMSRPAGEAIAVNIEAPDGPGGLGSEFTPQVGLNNRQARSDSIDVQVRTARFVRQAVGGLPSISTTAIVATDSFSKRSSRTPGTESGGGKGAPPPQTEEAIEMGLEFLARHQQPDGSWSLQGFGEETMLVSDTGATALALLSFQGAGYNHREHRYKDVVRMALDYMIKNQKEDGDLFLPLDDQSNQSVWLYSHSLATLALCEAYGMTQDPSLKEPAQKAIDFIVKSQHPERGGWRYSPGVSADTSVTGWMTMALKSGELANLEVPPETYTKIQKWLDSAQTSADRPYEYRYNPLAPDTIEQRHGRAPTKSMTAVGLLMRLYTGWRRDNPNMVSGADYLKEHLPAIGSARQPERDTYYWYYATQVMFHMKGDYWKEWNAKLHPLLVNTQVQQGPLAGSWSPRGPVPDRWGPHGGRIYVTTMNLLSLEVYYRHLPLYEDTAK</sequence>
<feature type="transmembrane region" description="Helical" evidence="2">
    <location>
        <begin position="23"/>
        <end position="44"/>
    </location>
</feature>
<feature type="compositionally biased region" description="Low complexity" evidence="1">
    <location>
        <begin position="740"/>
        <end position="751"/>
    </location>
</feature>
<feature type="compositionally biased region" description="Low complexity" evidence="1">
    <location>
        <begin position="641"/>
        <end position="650"/>
    </location>
</feature>
<feature type="compositionally biased region" description="Polar residues" evidence="1">
    <location>
        <begin position="858"/>
        <end position="876"/>
    </location>
</feature>
<feature type="compositionally biased region" description="Low complexity" evidence="1">
    <location>
        <begin position="505"/>
        <end position="515"/>
    </location>
</feature>
<feature type="compositionally biased region" description="Low complexity" evidence="1">
    <location>
        <begin position="604"/>
        <end position="623"/>
    </location>
</feature>
<feature type="compositionally biased region" description="Low complexity" evidence="1">
    <location>
        <begin position="1038"/>
        <end position="1078"/>
    </location>
</feature>
<keyword evidence="2" id="KW-1133">Transmembrane helix</keyword>
<keyword evidence="2" id="KW-0472">Membrane</keyword>
<feature type="region of interest" description="Disordered" evidence="1">
    <location>
        <begin position="850"/>
        <end position="876"/>
    </location>
</feature>
<feature type="compositionally biased region" description="Polar residues" evidence="1">
    <location>
        <begin position="651"/>
        <end position="668"/>
    </location>
</feature>
<feature type="compositionally biased region" description="Polar residues" evidence="1">
    <location>
        <begin position="316"/>
        <end position="353"/>
    </location>
</feature>
<dbReference type="KEGG" id="psl:Psta_2884"/>
<dbReference type="Gene3D" id="1.50.10.20">
    <property type="match status" value="1"/>
</dbReference>
<name>D2R8K8_PIRSD</name>
<reference evidence="3 4" key="1">
    <citation type="journal article" date="2009" name="Stand. Genomic Sci.">
        <title>Complete genome sequence of Pirellula staleyi type strain (ATCC 27377).</title>
        <authorList>
            <person name="Clum A."/>
            <person name="Tindall B.J."/>
            <person name="Sikorski J."/>
            <person name="Ivanova N."/>
            <person name="Mavrommatis K."/>
            <person name="Lucas S."/>
            <person name="Glavina del Rio T."/>
            <person name="Nolan M."/>
            <person name="Chen F."/>
            <person name="Tice H."/>
            <person name="Pitluck S."/>
            <person name="Cheng J.F."/>
            <person name="Chertkov O."/>
            <person name="Brettin T."/>
            <person name="Han C."/>
            <person name="Detter J.C."/>
            <person name="Kuske C."/>
            <person name="Bruce D."/>
            <person name="Goodwin L."/>
            <person name="Ovchinikova G."/>
            <person name="Pati A."/>
            <person name="Mikhailova N."/>
            <person name="Chen A."/>
            <person name="Palaniappan K."/>
            <person name="Land M."/>
            <person name="Hauser L."/>
            <person name="Chang Y.J."/>
            <person name="Jeffries C.D."/>
            <person name="Chain P."/>
            <person name="Rohde M."/>
            <person name="Goker M."/>
            <person name="Bristow J."/>
            <person name="Eisen J.A."/>
            <person name="Markowitz V."/>
            <person name="Hugenholtz P."/>
            <person name="Kyrpides N.C."/>
            <person name="Klenk H.P."/>
            <person name="Lapidus A."/>
        </authorList>
    </citation>
    <scope>NUCLEOTIDE SEQUENCE [LARGE SCALE GENOMIC DNA]</scope>
    <source>
        <strain evidence="4">ATCC 27377 / DSM 6068 / ICPB 4128</strain>
    </source>
</reference>
<keyword evidence="2" id="KW-0812">Transmembrane</keyword>
<proteinExistence type="predicted"/>
<feature type="region of interest" description="Disordered" evidence="1">
    <location>
        <begin position="1114"/>
        <end position="1152"/>
    </location>
</feature>
<evidence type="ECO:0008006" key="5">
    <source>
        <dbReference type="Google" id="ProtNLM"/>
    </source>
</evidence>
<accession>D2R8K8</accession>
<feature type="compositionally biased region" description="Low complexity" evidence="1">
    <location>
        <begin position="428"/>
        <end position="491"/>
    </location>
</feature>
<dbReference type="HOGENOM" id="CLU_241566_0_0_0"/>
<evidence type="ECO:0000313" key="3">
    <source>
        <dbReference type="EMBL" id="ADB17549.1"/>
    </source>
</evidence>
<feature type="compositionally biased region" description="Polar residues" evidence="1">
    <location>
        <begin position="289"/>
        <end position="303"/>
    </location>
</feature>
<dbReference type="EMBL" id="CP001848">
    <property type="protein sequence ID" value="ADB17549.1"/>
    <property type="molecule type" value="Genomic_DNA"/>
</dbReference>
<evidence type="ECO:0000313" key="4">
    <source>
        <dbReference type="Proteomes" id="UP000001887"/>
    </source>
</evidence>